<proteinExistence type="inferred from homology"/>
<dbReference type="GO" id="GO:0016791">
    <property type="term" value="F:phosphatase activity"/>
    <property type="evidence" value="ECO:0007669"/>
    <property type="project" value="TreeGrafter"/>
</dbReference>
<accession>A0A4P1QGL5</accession>
<dbReference type="InterPro" id="IPR000150">
    <property type="entry name" value="Cof"/>
</dbReference>
<gene>
    <name evidence="2" type="ORF">MHSN_02865</name>
</gene>
<dbReference type="GO" id="GO:0000287">
    <property type="term" value="F:magnesium ion binding"/>
    <property type="evidence" value="ECO:0007669"/>
    <property type="project" value="TreeGrafter"/>
</dbReference>
<dbReference type="Pfam" id="PF08282">
    <property type="entry name" value="Hydrolase_3"/>
    <property type="match status" value="1"/>
</dbReference>
<dbReference type="GO" id="GO:0005829">
    <property type="term" value="C:cytosol"/>
    <property type="evidence" value="ECO:0007669"/>
    <property type="project" value="TreeGrafter"/>
</dbReference>
<dbReference type="KEGG" id="mhyv:MHSN_02865"/>
<dbReference type="Gene3D" id="3.40.50.1000">
    <property type="entry name" value="HAD superfamily/HAD-like"/>
    <property type="match status" value="1"/>
</dbReference>
<evidence type="ECO:0008006" key="4">
    <source>
        <dbReference type="Google" id="ProtNLM"/>
    </source>
</evidence>
<evidence type="ECO:0000256" key="1">
    <source>
        <dbReference type="ARBA" id="ARBA00034778"/>
    </source>
</evidence>
<dbReference type="PANTHER" id="PTHR10000">
    <property type="entry name" value="PHOSPHOSERINE PHOSPHATASE"/>
    <property type="match status" value="1"/>
</dbReference>
<dbReference type="Gene3D" id="3.30.1240.10">
    <property type="match status" value="1"/>
</dbReference>
<dbReference type="NCBIfam" id="TIGR01484">
    <property type="entry name" value="HAD-SF-IIB"/>
    <property type="match status" value="1"/>
</dbReference>
<dbReference type="RefSeq" id="WP_119863941.1">
    <property type="nucleotide sequence ID" value="NZ_CP008748.1"/>
</dbReference>
<keyword evidence="3" id="KW-1185">Reference proteome</keyword>
<comment type="similarity">
    <text evidence="1">Belongs to the HAD-like hydrolase superfamily. Cof family.</text>
</comment>
<sequence length="294" mass="34136">MFELTNDKKPVIFSDIDGTLYDARKIVSPETLEDINFAIKNGADFNLCTGNPYFERMKNLSKIVPVRYFIGSSGGHIVDLETNKTIFKAEIAWDQFKKIYDLFKETDCQLIFWTDKEYYMAKKDSAWNREILEYHFLTDKMRASFPKIYEGEVIKPLKIEIYAGSYENLEVRLDAIMDKLKGINDLDIVKTWTDIEIQAEGINKASAAEWMLKNVYNNLKLTTKDIMTIGDSNNDYSMIKLSEYSYAMANSSKLILQTAHYFTSAVEQNGLGEAILDYLYRFKNLAKEYLFHKK</sequence>
<dbReference type="NCBIfam" id="TIGR00099">
    <property type="entry name" value="Cof-subfamily"/>
    <property type="match status" value="1"/>
</dbReference>
<dbReference type="PANTHER" id="PTHR10000:SF53">
    <property type="entry name" value="5-AMINO-6-(5-PHOSPHO-D-RIBITYLAMINO)URACIL PHOSPHATASE YBJI-RELATED"/>
    <property type="match status" value="1"/>
</dbReference>
<protein>
    <recommendedName>
        <fullName evidence="4">Haloacid dehalogenase</fullName>
    </recommendedName>
</protein>
<evidence type="ECO:0000313" key="3">
    <source>
        <dbReference type="Proteomes" id="UP000264882"/>
    </source>
</evidence>
<dbReference type="Proteomes" id="UP000264882">
    <property type="component" value="Chromosome"/>
</dbReference>
<dbReference type="AlphaFoldDB" id="A0A4P1QGL5"/>
<dbReference type="InterPro" id="IPR006379">
    <property type="entry name" value="HAD-SF_hydro_IIB"/>
</dbReference>
<dbReference type="InterPro" id="IPR036412">
    <property type="entry name" value="HAD-like_sf"/>
</dbReference>
<dbReference type="EMBL" id="CP008748">
    <property type="protein sequence ID" value="ASI54097.1"/>
    <property type="molecule type" value="Genomic_DNA"/>
</dbReference>
<dbReference type="InterPro" id="IPR023214">
    <property type="entry name" value="HAD_sf"/>
</dbReference>
<dbReference type="SUPFAM" id="SSF56784">
    <property type="entry name" value="HAD-like"/>
    <property type="match status" value="1"/>
</dbReference>
<reference evidence="2 3" key="1">
    <citation type="submission" date="2014-06" db="EMBL/GenBank/DDBJ databases">
        <title>The Whole Genome Sequence of Mycoplasma hyosynoviae strain ATCC 27095.</title>
        <authorList>
            <person name="Calcutt M.J."/>
            <person name="Foecking M.F."/>
        </authorList>
    </citation>
    <scope>NUCLEOTIDE SEQUENCE [LARGE SCALE GENOMIC DNA]</scope>
    <source>
        <strain evidence="2 3">M60</strain>
    </source>
</reference>
<name>A0A4P1QGL5_9BACT</name>
<evidence type="ECO:0000313" key="2">
    <source>
        <dbReference type="EMBL" id="ASI54097.1"/>
    </source>
</evidence>
<organism evidence="2 3">
    <name type="scientific">Metamycoplasma hyosynoviae</name>
    <dbReference type="NCBI Taxonomy" id="29559"/>
    <lineage>
        <taxon>Bacteria</taxon>
        <taxon>Bacillati</taxon>
        <taxon>Mycoplasmatota</taxon>
        <taxon>Mycoplasmoidales</taxon>
        <taxon>Metamycoplasmataceae</taxon>
        <taxon>Metamycoplasma</taxon>
    </lineage>
</organism>